<protein>
    <recommendedName>
        <fullName evidence="2">MAM domain-containing protein</fullName>
    </recommendedName>
</protein>
<feature type="domain" description="MAM" evidence="2">
    <location>
        <begin position="34"/>
        <end position="200"/>
    </location>
</feature>
<dbReference type="InterPro" id="IPR013320">
    <property type="entry name" value="ConA-like_dom_sf"/>
</dbReference>
<dbReference type="Pfam" id="PF00629">
    <property type="entry name" value="MAM"/>
    <property type="match status" value="1"/>
</dbReference>
<keyword evidence="4" id="KW-1185">Reference proteome</keyword>
<organism evidence="3">
    <name type="scientific">Darwinula stevensoni</name>
    <dbReference type="NCBI Taxonomy" id="69355"/>
    <lineage>
        <taxon>Eukaryota</taxon>
        <taxon>Metazoa</taxon>
        <taxon>Ecdysozoa</taxon>
        <taxon>Arthropoda</taxon>
        <taxon>Crustacea</taxon>
        <taxon>Oligostraca</taxon>
        <taxon>Ostracoda</taxon>
        <taxon>Podocopa</taxon>
        <taxon>Podocopida</taxon>
        <taxon>Darwinulocopina</taxon>
        <taxon>Darwinuloidea</taxon>
        <taxon>Darwinulidae</taxon>
        <taxon>Darwinula</taxon>
    </lineage>
</organism>
<evidence type="ECO:0000256" key="1">
    <source>
        <dbReference type="SAM" id="MobiDB-lite"/>
    </source>
</evidence>
<dbReference type="PANTHER" id="PTHR23282">
    <property type="entry name" value="APICAL ENDOSOMAL GLYCOPROTEIN PRECURSOR"/>
    <property type="match status" value="1"/>
</dbReference>
<evidence type="ECO:0000313" key="3">
    <source>
        <dbReference type="EMBL" id="CAD7255002.1"/>
    </source>
</evidence>
<dbReference type="OrthoDB" id="409956at2759"/>
<feature type="domain" description="MAM" evidence="2">
    <location>
        <begin position="210"/>
        <end position="256"/>
    </location>
</feature>
<evidence type="ECO:0000259" key="2">
    <source>
        <dbReference type="PROSITE" id="PS50060"/>
    </source>
</evidence>
<accession>A0A7R9AIL8</accession>
<evidence type="ECO:0000313" key="4">
    <source>
        <dbReference type="Proteomes" id="UP000677054"/>
    </source>
</evidence>
<dbReference type="PROSITE" id="PS50060">
    <property type="entry name" value="MAM_2"/>
    <property type="match status" value="2"/>
</dbReference>
<dbReference type="EMBL" id="CAJPEV010015462">
    <property type="protein sequence ID" value="CAG0907165.1"/>
    <property type="molecule type" value="Genomic_DNA"/>
</dbReference>
<gene>
    <name evidence="3" type="ORF">DSTB1V02_LOCUS14748</name>
</gene>
<name>A0A7R9AIL8_9CRUS</name>
<dbReference type="SMART" id="SM00137">
    <property type="entry name" value="MAM"/>
    <property type="match status" value="1"/>
</dbReference>
<dbReference type="EMBL" id="LR914980">
    <property type="protein sequence ID" value="CAD7255002.1"/>
    <property type="molecule type" value="Genomic_DNA"/>
</dbReference>
<dbReference type="PANTHER" id="PTHR23282:SF101">
    <property type="entry name" value="MAM DOMAIN-CONTAINING PROTEIN"/>
    <property type="match status" value="1"/>
</dbReference>
<dbReference type="AlphaFoldDB" id="A0A7R9AIL8"/>
<feature type="non-terminal residue" evidence="3">
    <location>
        <position position="256"/>
    </location>
</feature>
<reference evidence="3" key="1">
    <citation type="submission" date="2020-11" db="EMBL/GenBank/DDBJ databases">
        <authorList>
            <person name="Tran Van P."/>
        </authorList>
    </citation>
    <scope>NUCLEOTIDE SEQUENCE</scope>
</reference>
<feature type="non-terminal residue" evidence="3">
    <location>
        <position position="1"/>
    </location>
</feature>
<dbReference type="SUPFAM" id="SSF49899">
    <property type="entry name" value="Concanavalin A-like lectins/glucanases"/>
    <property type="match status" value="1"/>
</dbReference>
<proteinExistence type="predicted"/>
<dbReference type="Gene3D" id="2.60.120.200">
    <property type="match status" value="2"/>
</dbReference>
<sequence length="256" mass="28908">VVLEGLPRTDERRFYRGYFAVDDIYFRPARDCNGHCTFDGGFCSWTNEGRDDEFEWSLGRGSENEQTGPRRDRTSAAFGGKSGGYAYIHSAYPRKPGDRARLASGNWRATDIDQPLCMRFWTHMFGNGIGTLSVYIQPANQDLRRLWTMSGPQGNTWYQSQVPIASTSDFRILFEATVGRNGLGDIAIDDISFSKDVCPTSPQEASLAKGDCDFETDMGGWRNEEARSRLDDFDWLRVRALDVPAPTEDHTRGTRD</sequence>
<dbReference type="InterPro" id="IPR000998">
    <property type="entry name" value="MAM_dom"/>
</dbReference>
<feature type="region of interest" description="Disordered" evidence="1">
    <location>
        <begin position="59"/>
        <end position="78"/>
    </location>
</feature>
<dbReference type="InterPro" id="IPR051560">
    <property type="entry name" value="MAM_domain-containing"/>
</dbReference>
<dbReference type="GO" id="GO:0016020">
    <property type="term" value="C:membrane"/>
    <property type="evidence" value="ECO:0007669"/>
    <property type="project" value="InterPro"/>
</dbReference>
<dbReference type="CDD" id="cd06263">
    <property type="entry name" value="MAM"/>
    <property type="match status" value="1"/>
</dbReference>
<dbReference type="Proteomes" id="UP000677054">
    <property type="component" value="Unassembled WGS sequence"/>
</dbReference>